<proteinExistence type="predicted"/>
<protein>
    <recommendedName>
        <fullName evidence="2">SAF domain-containing protein</fullName>
    </recommendedName>
</protein>
<evidence type="ECO:0000313" key="4">
    <source>
        <dbReference type="Proteomes" id="UP000549113"/>
    </source>
</evidence>
<keyword evidence="1" id="KW-0812">Transmembrane</keyword>
<sequence>MTAEGAARPRPRAFWSDARFLLGVVLIVASVAGVWLVVATARQTSPVFAAARTLVPGDTVVADDLHVVEVALGATAETYATPTTLEPGAVAVRTIEAGELVPLTAIDDAERAVTTTISLRSAGEVPSAVATGTVVEIWAAPQLERGEFDTPRILVPSATVVSVTRDDSMMGTSGTALEVVIDRAAVADALAAIAADARLSVVPTAGSAR</sequence>
<dbReference type="AlphaFoldDB" id="A0AA40VLT9"/>
<keyword evidence="1" id="KW-1133">Transmembrane helix</keyword>
<name>A0AA40VLT9_9MICO</name>
<accession>A0AA40VLT9</accession>
<dbReference type="Proteomes" id="UP000549113">
    <property type="component" value="Unassembled WGS sequence"/>
</dbReference>
<dbReference type="CDD" id="cd11614">
    <property type="entry name" value="SAF_CpaB_FlgA_like"/>
    <property type="match status" value="1"/>
</dbReference>
<keyword evidence="1" id="KW-0472">Membrane</keyword>
<comment type="caution">
    <text evidence="3">The sequence shown here is derived from an EMBL/GenBank/DDBJ whole genome shotgun (WGS) entry which is preliminary data.</text>
</comment>
<dbReference type="InterPro" id="IPR013974">
    <property type="entry name" value="SAF"/>
</dbReference>
<dbReference type="EMBL" id="JACIFH010000001">
    <property type="protein sequence ID" value="MBB4139711.1"/>
    <property type="molecule type" value="Genomic_DNA"/>
</dbReference>
<keyword evidence="4" id="KW-1185">Reference proteome</keyword>
<dbReference type="Pfam" id="PF08666">
    <property type="entry name" value="SAF"/>
    <property type="match status" value="1"/>
</dbReference>
<feature type="transmembrane region" description="Helical" evidence="1">
    <location>
        <begin position="20"/>
        <end position="38"/>
    </location>
</feature>
<evidence type="ECO:0000256" key="1">
    <source>
        <dbReference type="SAM" id="Phobius"/>
    </source>
</evidence>
<organism evidence="3 4">
    <name type="scientific">Microbacterium invictum</name>
    <dbReference type="NCBI Taxonomy" id="515415"/>
    <lineage>
        <taxon>Bacteria</taxon>
        <taxon>Bacillati</taxon>
        <taxon>Actinomycetota</taxon>
        <taxon>Actinomycetes</taxon>
        <taxon>Micrococcales</taxon>
        <taxon>Microbacteriaceae</taxon>
        <taxon>Microbacterium</taxon>
    </lineage>
</organism>
<gene>
    <name evidence="3" type="ORF">BKA10_001505</name>
</gene>
<reference evidence="3 4" key="1">
    <citation type="submission" date="2020-08" db="EMBL/GenBank/DDBJ databases">
        <title>Sequencing the genomes of 1000 actinobacteria strains.</title>
        <authorList>
            <person name="Klenk H.-P."/>
        </authorList>
    </citation>
    <scope>NUCLEOTIDE SEQUENCE [LARGE SCALE GENOMIC DNA]</scope>
    <source>
        <strain evidence="3 4">DSM 19600</strain>
    </source>
</reference>
<evidence type="ECO:0000259" key="2">
    <source>
        <dbReference type="Pfam" id="PF08666"/>
    </source>
</evidence>
<dbReference type="RefSeq" id="WP_183499339.1">
    <property type="nucleotide sequence ID" value="NZ_BAABCO010000001.1"/>
</dbReference>
<evidence type="ECO:0000313" key="3">
    <source>
        <dbReference type="EMBL" id="MBB4139711.1"/>
    </source>
</evidence>
<feature type="domain" description="SAF" evidence="2">
    <location>
        <begin position="46"/>
        <end position="102"/>
    </location>
</feature>